<dbReference type="PANTHER" id="PTHR47506:SF3">
    <property type="entry name" value="HTH-TYPE TRANSCRIPTIONAL REGULATOR LMRA"/>
    <property type="match status" value="1"/>
</dbReference>
<sequence length="211" mass="23071">MSRPTKQSPERGSARTRLLEAARDIIRAKGFHATTVDDICGAADVTKGAFFHHFGSKDALGVAAAEFWTETTTGFFEAAPYHEPADALERVLAYVAFRKAIIGSDLTEFTCLVGTMAQEVYASAPDIRDACGRSIFGHAATLEADIETARRDYGITGDWTAESLARHMQAVIQGGFVLAKAGNDPELARESLDHLDRYIRHLFHVAEEDPK</sequence>
<dbReference type="PRINTS" id="PR00455">
    <property type="entry name" value="HTHTETR"/>
</dbReference>
<dbReference type="SUPFAM" id="SSF46689">
    <property type="entry name" value="Homeodomain-like"/>
    <property type="match status" value="1"/>
</dbReference>
<gene>
    <name evidence="6" type="ORF">PZN02_002745</name>
</gene>
<evidence type="ECO:0000313" key="7">
    <source>
        <dbReference type="Proteomes" id="UP001229355"/>
    </source>
</evidence>
<dbReference type="InterPro" id="IPR001647">
    <property type="entry name" value="HTH_TetR"/>
</dbReference>
<organism evidence="6 7">
    <name type="scientific">Sinorhizobium garamanticum</name>
    <dbReference type="NCBI Taxonomy" id="680247"/>
    <lineage>
        <taxon>Bacteria</taxon>
        <taxon>Pseudomonadati</taxon>
        <taxon>Pseudomonadota</taxon>
        <taxon>Alphaproteobacteria</taxon>
        <taxon>Hyphomicrobiales</taxon>
        <taxon>Rhizobiaceae</taxon>
        <taxon>Sinorhizobium/Ensifer group</taxon>
        <taxon>Sinorhizobium</taxon>
    </lineage>
</organism>
<proteinExistence type="predicted"/>
<protein>
    <submittedName>
        <fullName evidence="6">TetR/AcrR family transcriptional regulator</fullName>
    </submittedName>
</protein>
<dbReference type="Proteomes" id="UP001229355">
    <property type="component" value="Chromosome 1"/>
</dbReference>
<dbReference type="InterPro" id="IPR036271">
    <property type="entry name" value="Tet_transcr_reg_TetR-rel_C_sf"/>
</dbReference>
<dbReference type="PROSITE" id="PS50977">
    <property type="entry name" value="HTH_TETR_2"/>
    <property type="match status" value="1"/>
</dbReference>
<dbReference type="RefSeq" id="WP_280658527.1">
    <property type="nucleotide sequence ID" value="NZ_CP120373.1"/>
</dbReference>
<dbReference type="PANTHER" id="PTHR47506">
    <property type="entry name" value="TRANSCRIPTIONAL REGULATORY PROTEIN"/>
    <property type="match status" value="1"/>
</dbReference>
<dbReference type="InterPro" id="IPR009057">
    <property type="entry name" value="Homeodomain-like_sf"/>
</dbReference>
<dbReference type="EMBL" id="CP120373">
    <property type="protein sequence ID" value="WEX86461.1"/>
    <property type="molecule type" value="Genomic_DNA"/>
</dbReference>
<evidence type="ECO:0000313" key="6">
    <source>
        <dbReference type="EMBL" id="WEX86461.1"/>
    </source>
</evidence>
<dbReference type="SUPFAM" id="SSF48498">
    <property type="entry name" value="Tetracyclin repressor-like, C-terminal domain"/>
    <property type="match status" value="1"/>
</dbReference>
<name>A0ABY8D6G1_9HYPH</name>
<dbReference type="Gene3D" id="1.10.357.10">
    <property type="entry name" value="Tetracycline Repressor, domain 2"/>
    <property type="match status" value="1"/>
</dbReference>
<keyword evidence="2 4" id="KW-0238">DNA-binding</keyword>
<feature type="domain" description="HTH tetR-type" evidence="5">
    <location>
        <begin position="12"/>
        <end position="72"/>
    </location>
</feature>
<keyword evidence="3" id="KW-0804">Transcription</keyword>
<reference evidence="6 7" key="1">
    <citation type="submission" date="2023-03" db="EMBL/GenBank/DDBJ databases">
        <authorList>
            <person name="Kaur S."/>
            <person name="Espinosa-Saiz D."/>
            <person name="Velazquez E."/>
            <person name="Menendez E."/>
            <person name="diCenzo G.C."/>
        </authorList>
    </citation>
    <scope>NUCLEOTIDE SEQUENCE [LARGE SCALE GENOMIC DNA]</scope>
    <source>
        <strain evidence="6 7">LMG 24692</strain>
    </source>
</reference>
<dbReference type="Pfam" id="PF16925">
    <property type="entry name" value="TetR_C_13"/>
    <property type="match status" value="1"/>
</dbReference>
<dbReference type="PROSITE" id="PS01081">
    <property type="entry name" value="HTH_TETR_1"/>
    <property type="match status" value="1"/>
</dbReference>
<accession>A0ABY8D6G1</accession>
<evidence type="ECO:0000256" key="3">
    <source>
        <dbReference type="ARBA" id="ARBA00023163"/>
    </source>
</evidence>
<dbReference type="Pfam" id="PF00440">
    <property type="entry name" value="TetR_N"/>
    <property type="match status" value="1"/>
</dbReference>
<evidence type="ECO:0000256" key="4">
    <source>
        <dbReference type="PROSITE-ProRule" id="PRU00335"/>
    </source>
</evidence>
<evidence type="ECO:0000256" key="1">
    <source>
        <dbReference type="ARBA" id="ARBA00023015"/>
    </source>
</evidence>
<feature type="DNA-binding region" description="H-T-H motif" evidence="4">
    <location>
        <begin position="35"/>
        <end position="54"/>
    </location>
</feature>
<evidence type="ECO:0000259" key="5">
    <source>
        <dbReference type="PROSITE" id="PS50977"/>
    </source>
</evidence>
<keyword evidence="1" id="KW-0805">Transcription regulation</keyword>
<dbReference type="InterPro" id="IPR023772">
    <property type="entry name" value="DNA-bd_HTH_TetR-type_CS"/>
</dbReference>
<dbReference type="InterPro" id="IPR011075">
    <property type="entry name" value="TetR_C"/>
</dbReference>
<evidence type="ECO:0000256" key="2">
    <source>
        <dbReference type="ARBA" id="ARBA00023125"/>
    </source>
</evidence>
<keyword evidence="7" id="KW-1185">Reference proteome</keyword>